<evidence type="ECO:0000256" key="1">
    <source>
        <dbReference type="ARBA" id="ARBA00004442"/>
    </source>
</evidence>
<dbReference type="PROSITE" id="PS51123">
    <property type="entry name" value="OMPA_2"/>
    <property type="match status" value="2"/>
</dbReference>
<feature type="compositionally biased region" description="Polar residues" evidence="5">
    <location>
        <begin position="764"/>
        <end position="774"/>
    </location>
</feature>
<dbReference type="InterPro" id="IPR006664">
    <property type="entry name" value="OMP_bac"/>
</dbReference>
<evidence type="ECO:0000313" key="8">
    <source>
        <dbReference type="Proteomes" id="UP000004478"/>
    </source>
</evidence>
<dbReference type="PRINTS" id="PR01021">
    <property type="entry name" value="OMPADOMAIN"/>
</dbReference>
<protein>
    <submittedName>
        <fullName evidence="7">Minor outer membrane protein Omp16</fullName>
    </submittedName>
</protein>
<dbReference type="Pfam" id="PF07676">
    <property type="entry name" value="PD40"/>
    <property type="match status" value="1"/>
</dbReference>
<proteinExistence type="predicted"/>
<feature type="domain" description="OmpA-like" evidence="6">
    <location>
        <begin position="666"/>
        <end position="786"/>
    </location>
</feature>
<dbReference type="PANTHER" id="PTHR30329">
    <property type="entry name" value="STATOR ELEMENT OF FLAGELLAR MOTOR COMPLEX"/>
    <property type="match status" value="1"/>
</dbReference>
<reference evidence="7 8" key="1">
    <citation type="journal article" date="2012" name="J. Bacteriol.">
        <title>Draft Genome Sequence of Cecembia lonarensis Strain LW9T, Isolated from Lonar Lake, a Haloalkaline Lake in India.</title>
        <authorList>
            <person name="Shivaji S."/>
            <person name="Ara S."/>
            <person name="Singh A."/>
            <person name="Pinnaka A.K."/>
        </authorList>
    </citation>
    <scope>NUCLEOTIDE SEQUENCE [LARGE SCALE GENOMIC DNA]</scope>
    <source>
        <strain evidence="7 8">LW9</strain>
    </source>
</reference>
<evidence type="ECO:0000256" key="3">
    <source>
        <dbReference type="ARBA" id="ARBA00023237"/>
    </source>
</evidence>
<keyword evidence="8" id="KW-1185">Reference proteome</keyword>
<gene>
    <name evidence="7" type="ORF">B879_03847</name>
</gene>
<dbReference type="Proteomes" id="UP000004478">
    <property type="component" value="Unassembled WGS sequence"/>
</dbReference>
<feature type="domain" description="OmpA-like" evidence="6">
    <location>
        <begin position="521"/>
        <end position="643"/>
    </location>
</feature>
<dbReference type="CDD" id="cd07185">
    <property type="entry name" value="OmpA_C-like"/>
    <property type="match status" value="2"/>
</dbReference>
<comment type="caution">
    <text evidence="7">The sequence shown here is derived from an EMBL/GenBank/DDBJ whole genome shotgun (WGS) entry which is preliminary data.</text>
</comment>
<dbReference type="SUPFAM" id="SSF82171">
    <property type="entry name" value="DPP6 N-terminal domain-like"/>
    <property type="match status" value="1"/>
</dbReference>
<evidence type="ECO:0000256" key="4">
    <source>
        <dbReference type="PROSITE-ProRule" id="PRU00473"/>
    </source>
</evidence>
<dbReference type="PANTHER" id="PTHR30329:SF21">
    <property type="entry name" value="LIPOPROTEIN YIAD-RELATED"/>
    <property type="match status" value="1"/>
</dbReference>
<dbReference type="AlphaFoldDB" id="K1L634"/>
<comment type="subcellular location">
    <subcellularLocation>
        <location evidence="1">Cell outer membrane</location>
    </subcellularLocation>
</comment>
<dbReference type="InterPro" id="IPR011659">
    <property type="entry name" value="WD40"/>
</dbReference>
<organism evidence="7 8">
    <name type="scientific">Cecembia lonarensis (strain CCUG 58316 / KCTC 22772 / LW9)</name>
    <dbReference type="NCBI Taxonomy" id="1225176"/>
    <lineage>
        <taxon>Bacteria</taxon>
        <taxon>Pseudomonadati</taxon>
        <taxon>Bacteroidota</taxon>
        <taxon>Cytophagia</taxon>
        <taxon>Cytophagales</taxon>
        <taxon>Cyclobacteriaceae</taxon>
        <taxon>Cecembia</taxon>
    </lineage>
</organism>
<dbReference type="InterPro" id="IPR036737">
    <property type="entry name" value="OmpA-like_sf"/>
</dbReference>
<dbReference type="OrthoDB" id="9809364at2"/>
<dbReference type="PROSITE" id="PS01068">
    <property type="entry name" value="OMPA_1"/>
    <property type="match status" value="1"/>
</dbReference>
<dbReference type="InterPro" id="IPR006690">
    <property type="entry name" value="OMPA-like_CS"/>
</dbReference>
<dbReference type="InterPro" id="IPR006665">
    <property type="entry name" value="OmpA-like"/>
</dbReference>
<keyword evidence="3" id="KW-0998">Cell outer membrane</keyword>
<name>K1L634_CECL9</name>
<sequence>MVLIMEKRLNILFLVLLLSFLTVDLYGQARLLRYGDKQAGLENYAKAVEAYKEAYNRRASYGTAVRLGETYGKLGMYADSYEWWGRAVSFEESDRADYSSYLRSAVQAGQWDSIEGLLSAKGYSEYDFPELDLAGMRELRGRRANVKLVPVAGVNSTGSDFGTSKDAEGGLYFSSDRGQVGDAGSRPGIRLDAKANIFSDERSGYNEREFYRIYRKDSGGDVSVVVTDLAGALHVNDPSVATDLGLVFYTAFVGRSRMKGTRDFTNHAGIYYGRLDADGNITGSTAFPYNDHQSYGVMNPYVDTEAQRIYFASDMPGGQGGFDIYYVEYDGGLNFSAPVNLGPEVNTPENESHPSRSGDRFYFSSRGHRGLGGMDVFTADYSNGSIGNVRNMGLPYNSERDDFAFVVAGDGKRYISSDREGGMGLDDIYTIEDLFRILLAKVSDCDGNVIMDYSSELKKTDGSQVDSRLDTDGQLLAELDPEGDFVLRISKKGHFPLTDSGLTTRGFDGDTLRREYVLAAIPYRTPVYVDIVYYDLDRSEIRNDAAPSLDKIGELMSKYGFMDLVVSSHTDSRASDAYNEALSERRADAVRDYLASFGIARDRVKLEWFGERKLVNDCGDGVPCPEADHQLNRRSELVLEAFSDTERDYELPEGITDPCDLPGYLEGIAEEAGLPTVYFDFDRSNLRQVHRKELERVGVMLNRKVDLRLYIEGHTDQRGSDAYNMGLSERRAQAVMDYLVNRGVDASRMEHSWYGESRPVNDCSTGDCTEAQHQQNRRTTLRVSGK</sequence>
<feature type="region of interest" description="Disordered" evidence="5">
    <location>
        <begin position="764"/>
        <end position="786"/>
    </location>
</feature>
<evidence type="ECO:0000256" key="5">
    <source>
        <dbReference type="SAM" id="MobiDB-lite"/>
    </source>
</evidence>
<evidence type="ECO:0000256" key="2">
    <source>
        <dbReference type="ARBA" id="ARBA00023136"/>
    </source>
</evidence>
<dbReference type="GO" id="GO:0009279">
    <property type="term" value="C:cell outer membrane"/>
    <property type="evidence" value="ECO:0007669"/>
    <property type="project" value="UniProtKB-SubCell"/>
</dbReference>
<dbReference type="Pfam" id="PF00691">
    <property type="entry name" value="OmpA"/>
    <property type="match status" value="2"/>
</dbReference>
<dbReference type="SUPFAM" id="SSF103088">
    <property type="entry name" value="OmpA-like"/>
    <property type="match status" value="2"/>
</dbReference>
<keyword evidence="2 4" id="KW-0472">Membrane</keyword>
<dbReference type="InterPro" id="IPR050330">
    <property type="entry name" value="Bact_OuterMem_StrucFunc"/>
</dbReference>
<evidence type="ECO:0000313" key="7">
    <source>
        <dbReference type="EMBL" id="EKB47547.1"/>
    </source>
</evidence>
<evidence type="ECO:0000259" key="6">
    <source>
        <dbReference type="PROSITE" id="PS51123"/>
    </source>
</evidence>
<dbReference type="EMBL" id="AMGM01000115">
    <property type="protein sequence ID" value="EKB47547.1"/>
    <property type="molecule type" value="Genomic_DNA"/>
</dbReference>
<feature type="compositionally biased region" description="Basic residues" evidence="5">
    <location>
        <begin position="775"/>
        <end position="786"/>
    </location>
</feature>
<dbReference type="Gene3D" id="3.30.1330.60">
    <property type="entry name" value="OmpA-like domain"/>
    <property type="match status" value="2"/>
</dbReference>
<dbReference type="PATRIC" id="fig|1225176.3.peg.4103"/>
<accession>K1L634</accession>